<dbReference type="InterPro" id="IPR027843">
    <property type="entry name" value="DUF4440"/>
</dbReference>
<reference evidence="2 3" key="1">
    <citation type="submission" date="2016-10" db="EMBL/GenBank/DDBJ databases">
        <authorList>
            <person name="de Groot N.N."/>
        </authorList>
    </citation>
    <scope>NUCLEOTIDE SEQUENCE [LARGE SCALE GENOMIC DNA]</scope>
    <source>
        <strain evidence="2 3">CGMCC 1.5382</strain>
    </source>
</reference>
<name>A0A1G8YIV4_9MICO</name>
<organism evidence="2 3">
    <name type="scientific">Cryobacterium psychrotolerans</name>
    <dbReference type="NCBI Taxonomy" id="386301"/>
    <lineage>
        <taxon>Bacteria</taxon>
        <taxon>Bacillati</taxon>
        <taxon>Actinomycetota</taxon>
        <taxon>Actinomycetes</taxon>
        <taxon>Micrococcales</taxon>
        <taxon>Microbacteriaceae</taxon>
        <taxon>Cryobacterium</taxon>
    </lineage>
</organism>
<evidence type="ECO:0000259" key="1">
    <source>
        <dbReference type="Pfam" id="PF14534"/>
    </source>
</evidence>
<dbReference type="SUPFAM" id="SSF54427">
    <property type="entry name" value="NTF2-like"/>
    <property type="match status" value="1"/>
</dbReference>
<dbReference type="STRING" id="386301.SAMN05216282_102149"/>
<accession>A0A1G8YIV4</accession>
<dbReference type="RefSeq" id="WP_092321480.1">
    <property type="nucleotide sequence ID" value="NZ_FNFU01000002.1"/>
</dbReference>
<dbReference type="OrthoDB" id="582586at2"/>
<evidence type="ECO:0000313" key="2">
    <source>
        <dbReference type="EMBL" id="SDK02030.1"/>
    </source>
</evidence>
<dbReference type="InterPro" id="IPR032710">
    <property type="entry name" value="NTF2-like_dom_sf"/>
</dbReference>
<evidence type="ECO:0000313" key="3">
    <source>
        <dbReference type="Proteomes" id="UP000198701"/>
    </source>
</evidence>
<dbReference type="Gene3D" id="3.10.450.50">
    <property type="match status" value="1"/>
</dbReference>
<dbReference type="EMBL" id="FNFU01000002">
    <property type="protein sequence ID" value="SDK02030.1"/>
    <property type="molecule type" value="Genomic_DNA"/>
</dbReference>
<sequence>MTAITDDLPARLLHEEHEAWQARAAGQGAGYYRRTMTRDALMIRPGEVLSRDQAAASFTGASAPDSYEIHDPAVIRLGEHAGIVVYRAVVRSGDEVTESIMSTTYVFDDANGGWCVAAHQQTPV</sequence>
<proteinExistence type="predicted"/>
<feature type="domain" description="DUF4440" evidence="1">
    <location>
        <begin position="18"/>
        <end position="114"/>
    </location>
</feature>
<dbReference type="AlphaFoldDB" id="A0A1G8YIV4"/>
<protein>
    <recommendedName>
        <fullName evidence="1">DUF4440 domain-containing protein</fullName>
    </recommendedName>
</protein>
<gene>
    <name evidence="2" type="ORF">SAMN05216282_102149</name>
</gene>
<dbReference type="Proteomes" id="UP000198701">
    <property type="component" value="Unassembled WGS sequence"/>
</dbReference>
<dbReference type="Pfam" id="PF14534">
    <property type="entry name" value="DUF4440"/>
    <property type="match status" value="1"/>
</dbReference>
<keyword evidence="3" id="KW-1185">Reference proteome</keyword>